<name>A0A4Y2F978_ARAVE</name>
<evidence type="ECO:0000259" key="1">
    <source>
        <dbReference type="PROSITE" id="PS50879"/>
    </source>
</evidence>
<reference evidence="2 3" key="1">
    <citation type="journal article" date="2019" name="Sci. Rep.">
        <title>Orb-weaving spider Araneus ventricosus genome elucidates the spidroin gene catalogue.</title>
        <authorList>
            <person name="Kono N."/>
            <person name="Nakamura H."/>
            <person name="Ohtoshi R."/>
            <person name="Moran D.A.P."/>
            <person name="Shinohara A."/>
            <person name="Yoshida Y."/>
            <person name="Fujiwara M."/>
            <person name="Mori M."/>
            <person name="Tomita M."/>
            <person name="Arakawa K."/>
        </authorList>
    </citation>
    <scope>NUCLEOTIDE SEQUENCE [LARGE SCALE GENOMIC DNA]</scope>
</reference>
<dbReference type="InterPro" id="IPR002156">
    <property type="entry name" value="RNaseH_domain"/>
</dbReference>
<dbReference type="GO" id="GO:0003676">
    <property type="term" value="F:nucleic acid binding"/>
    <property type="evidence" value="ECO:0007669"/>
    <property type="project" value="InterPro"/>
</dbReference>
<dbReference type="Proteomes" id="UP000499080">
    <property type="component" value="Unassembled WGS sequence"/>
</dbReference>
<evidence type="ECO:0000313" key="2">
    <source>
        <dbReference type="EMBL" id="GBM37218.1"/>
    </source>
</evidence>
<dbReference type="AlphaFoldDB" id="A0A4Y2F978"/>
<protein>
    <recommendedName>
        <fullName evidence="1">RNase H type-1 domain-containing protein</fullName>
    </recommendedName>
</protein>
<evidence type="ECO:0000313" key="3">
    <source>
        <dbReference type="Proteomes" id="UP000499080"/>
    </source>
</evidence>
<dbReference type="PROSITE" id="PS50879">
    <property type="entry name" value="RNASE_H_1"/>
    <property type="match status" value="1"/>
</dbReference>
<dbReference type="EMBL" id="BGPR01000831">
    <property type="protein sequence ID" value="GBM37218.1"/>
    <property type="molecule type" value="Genomic_DNA"/>
</dbReference>
<accession>A0A4Y2F978</accession>
<dbReference type="SUPFAM" id="SSF53098">
    <property type="entry name" value="Ribonuclease H-like"/>
    <property type="match status" value="1"/>
</dbReference>
<organism evidence="2 3">
    <name type="scientific">Araneus ventricosus</name>
    <name type="common">Orbweaver spider</name>
    <name type="synonym">Epeira ventricosa</name>
    <dbReference type="NCBI Taxonomy" id="182803"/>
    <lineage>
        <taxon>Eukaryota</taxon>
        <taxon>Metazoa</taxon>
        <taxon>Ecdysozoa</taxon>
        <taxon>Arthropoda</taxon>
        <taxon>Chelicerata</taxon>
        <taxon>Arachnida</taxon>
        <taxon>Araneae</taxon>
        <taxon>Araneomorphae</taxon>
        <taxon>Entelegynae</taxon>
        <taxon>Araneoidea</taxon>
        <taxon>Araneidae</taxon>
        <taxon>Araneus</taxon>
    </lineage>
</organism>
<dbReference type="InterPro" id="IPR036397">
    <property type="entry name" value="RNaseH_sf"/>
</dbReference>
<dbReference type="GO" id="GO:0004523">
    <property type="term" value="F:RNA-DNA hybrid ribonuclease activity"/>
    <property type="evidence" value="ECO:0007669"/>
    <property type="project" value="InterPro"/>
</dbReference>
<gene>
    <name evidence="2" type="ORF">AVEN_14983_1</name>
</gene>
<keyword evidence="3" id="KW-1185">Reference proteome</keyword>
<proteinExistence type="predicted"/>
<dbReference type="InterPro" id="IPR012337">
    <property type="entry name" value="RNaseH-like_sf"/>
</dbReference>
<sequence length="94" mass="10434">MTLLGNARVRLGWVKAHMVIKGNEIADTLTKEATTDGAPANRLQLSLLRCTHPTHILIQPTWSHLGFEFGGVLWCYVHEGDMIVNGTFTFNTKA</sequence>
<dbReference type="Gene3D" id="3.30.420.10">
    <property type="entry name" value="Ribonuclease H-like superfamily/Ribonuclease H"/>
    <property type="match status" value="1"/>
</dbReference>
<feature type="domain" description="RNase H type-1" evidence="1">
    <location>
        <begin position="1"/>
        <end position="35"/>
    </location>
</feature>
<comment type="caution">
    <text evidence="2">The sequence shown here is derived from an EMBL/GenBank/DDBJ whole genome shotgun (WGS) entry which is preliminary data.</text>
</comment>